<dbReference type="RefSeq" id="WP_133332975.1">
    <property type="nucleotide sequence ID" value="NZ_JARMCE010000014.1"/>
</dbReference>
<dbReference type="Proteomes" id="UP000295132">
    <property type="component" value="Unassembled WGS sequence"/>
</dbReference>
<dbReference type="EMBL" id="SMYO01000002">
    <property type="protein sequence ID" value="TDK64029.1"/>
    <property type="molecule type" value="Genomic_DNA"/>
</dbReference>
<gene>
    <name evidence="3" type="ORF">E2K98_03950</name>
    <name evidence="2" type="ORF">RCG21_01350</name>
</gene>
<accession>A0A4V3AUC2</accession>
<name>A0A4V3AUC2_9BACI</name>
<organism evidence="3 4">
    <name type="scientific">Bacillus salipaludis</name>
    <dbReference type="NCBI Taxonomy" id="2547811"/>
    <lineage>
        <taxon>Bacteria</taxon>
        <taxon>Bacillati</taxon>
        <taxon>Bacillota</taxon>
        <taxon>Bacilli</taxon>
        <taxon>Bacillales</taxon>
        <taxon>Bacillaceae</taxon>
        <taxon>Bacillus</taxon>
    </lineage>
</organism>
<evidence type="ECO:0000313" key="5">
    <source>
        <dbReference type="Proteomes" id="UP001178888"/>
    </source>
</evidence>
<dbReference type="Gene3D" id="1.10.287.1060">
    <property type="entry name" value="ESAT-6-like"/>
    <property type="match status" value="1"/>
</dbReference>
<proteinExistence type="predicted"/>
<dbReference type="SUPFAM" id="SSF140453">
    <property type="entry name" value="EsxAB dimer-like"/>
    <property type="match status" value="1"/>
</dbReference>
<comment type="caution">
    <text evidence="3">The sequence shown here is derived from an EMBL/GenBank/DDBJ whole genome shotgun (WGS) entry which is preliminary data.</text>
</comment>
<protein>
    <submittedName>
        <fullName evidence="3">Uncharacterized protein</fullName>
    </submittedName>
</protein>
<keyword evidence="5" id="KW-1185">Reference proteome</keyword>
<dbReference type="Proteomes" id="UP001178888">
    <property type="component" value="Unassembled WGS sequence"/>
</dbReference>
<evidence type="ECO:0000313" key="2">
    <source>
        <dbReference type="EMBL" id="MDQ6595109.1"/>
    </source>
</evidence>
<evidence type="ECO:0000313" key="4">
    <source>
        <dbReference type="Proteomes" id="UP000295132"/>
    </source>
</evidence>
<reference evidence="2" key="2">
    <citation type="submission" date="2023-08" db="EMBL/GenBank/DDBJ databases">
        <title>Nitrogen cycling bacteria in agricultural field soils.</title>
        <authorList>
            <person name="Jang J."/>
        </authorList>
    </citation>
    <scope>NUCLEOTIDE SEQUENCE</scope>
    <source>
        <strain evidence="2">PS3-36</strain>
    </source>
</reference>
<feature type="compositionally biased region" description="Basic and acidic residues" evidence="1">
    <location>
        <begin position="80"/>
        <end position="102"/>
    </location>
</feature>
<evidence type="ECO:0000256" key="1">
    <source>
        <dbReference type="SAM" id="MobiDB-lite"/>
    </source>
</evidence>
<sequence length="109" mass="12052">MGINVHAAHSQANKISHYASTLRDVQQHLVRARGNLNNGWQAEEMLYVNQAIEQMSRDMAALASKLEGISSDVRSAANDINREEEAKAEREAKAKAEAEAKAKKAHDKK</sequence>
<feature type="region of interest" description="Disordered" evidence="1">
    <location>
        <begin position="72"/>
        <end position="109"/>
    </location>
</feature>
<evidence type="ECO:0000313" key="3">
    <source>
        <dbReference type="EMBL" id="TDK64029.1"/>
    </source>
</evidence>
<dbReference type="EMBL" id="JAVGVR010000001">
    <property type="protein sequence ID" value="MDQ6595109.1"/>
    <property type="molecule type" value="Genomic_DNA"/>
</dbReference>
<reference evidence="3 4" key="1">
    <citation type="submission" date="2019-03" db="EMBL/GenBank/DDBJ databases">
        <title>Bacillus niacini sp. nov. a Nicotinate-Metabolizing Mesophile Isolated from Soil.</title>
        <authorList>
            <person name="Zhang G."/>
        </authorList>
    </citation>
    <scope>NUCLEOTIDE SEQUENCE [LARGE SCALE GENOMIC DNA]</scope>
    <source>
        <strain evidence="3 4">WN066</strain>
    </source>
</reference>
<dbReference type="AlphaFoldDB" id="A0A4V3AUC2"/>
<dbReference type="InterPro" id="IPR036689">
    <property type="entry name" value="ESAT-6-like_sf"/>
</dbReference>